<evidence type="ECO:0000256" key="4">
    <source>
        <dbReference type="ARBA" id="ARBA00022729"/>
    </source>
</evidence>
<evidence type="ECO:0000256" key="1">
    <source>
        <dbReference type="ARBA" id="ARBA00004613"/>
    </source>
</evidence>
<dbReference type="GO" id="GO:0042742">
    <property type="term" value="P:defense response to bacterium"/>
    <property type="evidence" value="ECO:0007669"/>
    <property type="project" value="UniProtKB-UniRule"/>
</dbReference>
<comment type="caution">
    <text evidence="8">The sequence shown here is derived from an EMBL/GenBank/DDBJ whole genome shotgun (WGS) entry which is preliminary data.</text>
</comment>
<keyword evidence="6" id="KW-0929">Antimicrobial</keyword>
<feature type="signal peptide" evidence="6">
    <location>
        <begin position="1"/>
        <end position="22"/>
    </location>
</feature>
<evidence type="ECO:0000256" key="2">
    <source>
        <dbReference type="ARBA" id="ARBA00007371"/>
    </source>
</evidence>
<dbReference type="Proteomes" id="UP000700334">
    <property type="component" value="Unassembled WGS sequence"/>
</dbReference>
<name>A0A8J6DFB9_GALPY</name>
<dbReference type="GO" id="GO:0005576">
    <property type="term" value="C:extracellular region"/>
    <property type="evidence" value="ECO:0007669"/>
    <property type="project" value="UniProtKB-SubCell"/>
</dbReference>
<keyword evidence="9" id="KW-1185">Reference proteome</keyword>
<evidence type="ECO:0000256" key="6">
    <source>
        <dbReference type="RuleBase" id="RU231113"/>
    </source>
</evidence>
<evidence type="ECO:0000313" key="9">
    <source>
        <dbReference type="Proteomes" id="UP000700334"/>
    </source>
</evidence>
<feature type="chain" id="PRO_5035338234" description="Beta-defensin" evidence="6">
    <location>
        <begin position="23"/>
        <end position="73"/>
    </location>
</feature>
<sequence length="73" mass="7908">MRRAVLLAALLSLLSRAPPASSSFWEICERPNGICQDFCIESEVQAGRCLNGRPCCLPMGNQPLVDNTTPGEC</sequence>
<dbReference type="OrthoDB" id="9832145at2759"/>
<keyword evidence="3 6" id="KW-0964">Secreted</keyword>
<gene>
    <name evidence="8" type="ORF">J0S82_015136</name>
</gene>
<evidence type="ECO:0000256" key="5">
    <source>
        <dbReference type="ARBA" id="ARBA00023157"/>
    </source>
</evidence>
<keyword evidence="4 6" id="KW-0732">Signal</keyword>
<keyword evidence="6" id="KW-0211">Defensin</keyword>
<comment type="function">
    <text evidence="6">Has antibacterial activity.</text>
</comment>
<feature type="domain" description="Beta-defensin" evidence="7">
    <location>
        <begin position="28"/>
        <end position="56"/>
    </location>
</feature>
<evidence type="ECO:0000313" key="8">
    <source>
        <dbReference type="EMBL" id="KAG8506289.1"/>
    </source>
</evidence>
<protein>
    <recommendedName>
        <fullName evidence="6">Beta-defensin</fullName>
    </recommendedName>
</protein>
<organism evidence="8 9">
    <name type="scientific">Galemys pyrenaicus</name>
    <name type="common">Iberian desman</name>
    <name type="synonym">Pyrenean desman</name>
    <dbReference type="NCBI Taxonomy" id="202257"/>
    <lineage>
        <taxon>Eukaryota</taxon>
        <taxon>Metazoa</taxon>
        <taxon>Chordata</taxon>
        <taxon>Craniata</taxon>
        <taxon>Vertebrata</taxon>
        <taxon>Euteleostomi</taxon>
        <taxon>Mammalia</taxon>
        <taxon>Eutheria</taxon>
        <taxon>Laurasiatheria</taxon>
        <taxon>Eulipotyphla</taxon>
        <taxon>Talpidae</taxon>
        <taxon>Galemys</taxon>
    </lineage>
</organism>
<accession>A0A8J6DFB9</accession>
<dbReference type="AlphaFoldDB" id="A0A8J6DFB9"/>
<comment type="subcellular location">
    <subcellularLocation>
        <location evidence="1 6">Secreted</location>
    </subcellularLocation>
</comment>
<keyword evidence="6" id="KW-0044">Antibiotic</keyword>
<keyword evidence="5" id="KW-1015">Disulfide bond</keyword>
<dbReference type="GO" id="GO:0045087">
    <property type="term" value="P:innate immune response"/>
    <property type="evidence" value="ECO:0007669"/>
    <property type="project" value="InterPro"/>
</dbReference>
<proteinExistence type="inferred from homology"/>
<reference evidence="8" key="1">
    <citation type="journal article" date="2021" name="Evol. Appl.">
        <title>The genome of the Pyrenean desman and the effects of bottlenecks and inbreeding on the genomic landscape of an endangered species.</title>
        <authorList>
            <person name="Escoda L."/>
            <person name="Castresana J."/>
        </authorList>
    </citation>
    <scope>NUCLEOTIDE SEQUENCE</scope>
    <source>
        <strain evidence="8">IBE-C5619</strain>
    </source>
</reference>
<comment type="similarity">
    <text evidence="2 6">Belongs to the beta-defensin family.</text>
</comment>
<dbReference type="Pfam" id="PF13841">
    <property type="entry name" value="Defensin_beta_2"/>
    <property type="match status" value="1"/>
</dbReference>
<evidence type="ECO:0000259" key="7">
    <source>
        <dbReference type="Pfam" id="PF13841"/>
    </source>
</evidence>
<evidence type="ECO:0000256" key="3">
    <source>
        <dbReference type="ARBA" id="ARBA00022525"/>
    </source>
</evidence>
<dbReference type="EMBL" id="JAGFMF010012163">
    <property type="protein sequence ID" value="KAG8506289.1"/>
    <property type="molecule type" value="Genomic_DNA"/>
</dbReference>
<dbReference type="InterPro" id="IPR025933">
    <property type="entry name" value="Beta_defensin_dom"/>
</dbReference>